<organism evidence="1 2">
    <name type="scientific">Irpex rosettiformis</name>
    <dbReference type="NCBI Taxonomy" id="378272"/>
    <lineage>
        <taxon>Eukaryota</taxon>
        <taxon>Fungi</taxon>
        <taxon>Dikarya</taxon>
        <taxon>Basidiomycota</taxon>
        <taxon>Agaricomycotina</taxon>
        <taxon>Agaricomycetes</taxon>
        <taxon>Polyporales</taxon>
        <taxon>Irpicaceae</taxon>
        <taxon>Irpex</taxon>
    </lineage>
</organism>
<sequence length="213" mass="24443">MPAILPPKPANDPRSLKRWKMPEETVSFDYGFLQRPRRSSAEATCSSVPTIGETTTRLRSSHAELQEHFRRFCRTPYRGSSPGGPGGLALTSSFFDHNDLPPPYAPHHQVTPHVRVVASARVLQQGLVSWWITFAEERLSRKMFVQWEDTLGNLILVQLIGYTEEMDGHVGVKAIEVANPMQPTLTLFIPHRYIRLTLKDRLQLFFIRFRKTY</sequence>
<protein>
    <submittedName>
        <fullName evidence="1">Uncharacterized protein</fullName>
    </submittedName>
</protein>
<comment type="caution">
    <text evidence="1">The sequence shown here is derived from an EMBL/GenBank/DDBJ whole genome shotgun (WGS) entry which is preliminary data.</text>
</comment>
<name>A0ACB8TLU4_9APHY</name>
<dbReference type="Proteomes" id="UP001055072">
    <property type="component" value="Unassembled WGS sequence"/>
</dbReference>
<accession>A0ACB8TLU4</accession>
<evidence type="ECO:0000313" key="1">
    <source>
        <dbReference type="EMBL" id="KAI0082942.1"/>
    </source>
</evidence>
<reference evidence="1" key="1">
    <citation type="journal article" date="2021" name="Environ. Microbiol.">
        <title>Gene family expansions and transcriptome signatures uncover fungal adaptations to wood decay.</title>
        <authorList>
            <person name="Hage H."/>
            <person name="Miyauchi S."/>
            <person name="Viragh M."/>
            <person name="Drula E."/>
            <person name="Min B."/>
            <person name="Chaduli D."/>
            <person name="Navarro D."/>
            <person name="Favel A."/>
            <person name="Norest M."/>
            <person name="Lesage-Meessen L."/>
            <person name="Balint B."/>
            <person name="Merenyi Z."/>
            <person name="de Eugenio L."/>
            <person name="Morin E."/>
            <person name="Martinez A.T."/>
            <person name="Baldrian P."/>
            <person name="Stursova M."/>
            <person name="Martinez M.J."/>
            <person name="Novotny C."/>
            <person name="Magnuson J.K."/>
            <person name="Spatafora J.W."/>
            <person name="Maurice S."/>
            <person name="Pangilinan J."/>
            <person name="Andreopoulos W."/>
            <person name="LaButti K."/>
            <person name="Hundley H."/>
            <person name="Na H."/>
            <person name="Kuo A."/>
            <person name="Barry K."/>
            <person name="Lipzen A."/>
            <person name="Henrissat B."/>
            <person name="Riley R."/>
            <person name="Ahrendt S."/>
            <person name="Nagy L.G."/>
            <person name="Grigoriev I.V."/>
            <person name="Martin F."/>
            <person name="Rosso M.N."/>
        </authorList>
    </citation>
    <scope>NUCLEOTIDE SEQUENCE</scope>
    <source>
        <strain evidence="1">CBS 384.51</strain>
    </source>
</reference>
<dbReference type="EMBL" id="MU275067">
    <property type="protein sequence ID" value="KAI0082942.1"/>
    <property type="molecule type" value="Genomic_DNA"/>
</dbReference>
<evidence type="ECO:0000313" key="2">
    <source>
        <dbReference type="Proteomes" id="UP001055072"/>
    </source>
</evidence>
<gene>
    <name evidence="1" type="ORF">BDY19DRAFT_910974</name>
</gene>
<keyword evidence="2" id="KW-1185">Reference proteome</keyword>
<proteinExistence type="predicted"/>